<reference evidence="4" key="1">
    <citation type="submission" date="2018-06" db="EMBL/GenBank/DDBJ databases">
        <authorList>
            <person name="Guldener U."/>
        </authorList>
    </citation>
    <scope>NUCLEOTIDE SEQUENCE [LARGE SCALE GENOMIC DNA]</scope>
    <source>
        <strain evidence="4">UTAD17</strain>
    </source>
</reference>
<evidence type="ECO:0000313" key="3">
    <source>
        <dbReference type="EMBL" id="SSD62239.1"/>
    </source>
</evidence>
<name>A0A376BCA7_9ASCO</name>
<dbReference type="VEuPathDB" id="FungiDB:SCODWIG_04002"/>
<feature type="domain" description="PA14" evidence="2">
    <location>
        <begin position="99"/>
        <end position="251"/>
    </location>
</feature>
<feature type="signal peptide" evidence="1">
    <location>
        <begin position="1"/>
        <end position="16"/>
    </location>
</feature>
<dbReference type="PROSITE" id="PS51820">
    <property type="entry name" value="PA14"/>
    <property type="match status" value="1"/>
</dbReference>
<dbReference type="Gene3D" id="2.60.120.1560">
    <property type="match status" value="2"/>
</dbReference>
<dbReference type="AlphaFoldDB" id="A0A376BCA7"/>
<dbReference type="Pfam" id="PF10528">
    <property type="entry name" value="GLEYA"/>
    <property type="match status" value="1"/>
</dbReference>
<dbReference type="EMBL" id="UFAJ01001319">
    <property type="protein sequence ID" value="SSD62239.1"/>
    <property type="molecule type" value="Genomic_DNA"/>
</dbReference>
<proteinExistence type="predicted"/>
<accession>A0A376BCA7</accession>
<keyword evidence="4" id="KW-1185">Reference proteome</keyword>
<feature type="chain" id="PRO_5016978957" description="PA14 domain-containing protein" evidence="1">
    <location>
        <begin position="17"/>
        <end position="324"/>
    </location>
</feature>
<dbReference type="InterPro" id="IPR037524">
    <property type="entry name" value="PA14/GLEYA"/>
</dbReference>
<organism evidence="3 4">
    <name type="scientific">Saccharomycodes ludwigii</name>
    <dbReference type="NCBI Taxonomy" id="36035"/>
    <lineage>
        <taxon>Eukaryota</taxon>
        <taxon>Fungi</taxon>
        <taxon>Dikarya</taxon>
        <taxon>Ascomycota</taxon>
        <taxon>Saccharomycotina</taxon>
        <taxon>Saccharomycetes</taxon>
        <taxon>Saccharomycodales</taxon>
        <taxon>Saccharomycodaceae</taxon>
        <taxon>Saccharomycodes</taxon>
    </lineage>
</organism>
<keyword evidence="1" id="KW-0732">Signal</keyword>
<sequence>MVGLITSLLLSNVTFACNSNSCSPNSEPTKGFNVKWFSYELNDCETYKDEEYMCSGYLEKTPYHSKCGVNTVNFKTGFPCNYNQENDEENFICECGCSGENTGWTCPCAPSTVSDDHTCYNSQKEVFNASYVYEYETSVTNFTMELTGYFKAPEAGSFTFNLGETDGSTAVFFGKNAFQCCSQDEVSVENPEIFLNGIKDHENSCNEKSIELDEGLYYPIRITFANAYAYSSLVFSATLPCGKVIQDFTEYIFTFEQEDEHCPASTTSSIFTSGISASSSILTTPTIDSTTTTTNGWTGSYVSTYSTKVSVSTDRKSTRLNSSH</sequence>
<evidence type="ECO:0000259" key="2">
    <source>
        <dbReference type="PROSITE" id="PS51820"/>
    </source>
</evidence>
<dbReference type="Proteomes" id="UP000262825">
    <property type="component" value="Unassembled WGS sequence"/>
</dbReference>
<gene>
    <name evidence="3" type="ORF">SCODWIG_04002</name>
</gene>
<dbReference type="InterPro" id="IPR018871">
    <property type="entry name" value="GLEYA_adhesin_domain"/>
</dbReference>
<evidence type="ECO:0000313" key="4">
    <source>
        <dbReference type="Proteomes" id="UP000262825"/>
    </source>
</evidence>
<protein>
    <recommendedName>
        <fullName evidence="2">PA14 domain-containing protein</fullName>
    </recommendedName>
</protein>
<evidence type="ECO:0000256" key="1">
    <source>
        <dbReference type="SAM" id="SignalP"/>
    </source>
</evidence>